<evidence type="ECO:0000313" key="1">
    <source>
        <dbReference type="EnsemblMetazoa" id="MESCA009303-PA"/>
    </source>
</evidence>
<protein>
    <recommendedName>
        <fullName evidence="3">Carboxylesterase type B domain-containing protein</fullName>
    </recommendedName>
</protein>
<evidence type="ECO:0000313" key="2">
    <source>
        <dbReference type="Proteomes" id="UP000015102"/>
    </source>
</evidence>
<sequence>HANIDAKRDADQHWFCNNKIDIKQSNTPSLDVINKTGNLPIMVYFHGDDGLMGSGNRDNYGPEFFLDHNRLETTD</sequence>
<dbReference type="EnsemblMetazoa" id="MESCA009303-RA">
    <property type="protein sequence ID" value="MESCA009303-PA"/>
    <property type="gene ID" value="MESCA009303"/>
</dbReference>
<proteinExistence type="predicted"/>
<reference evidence="1" key="2">
    <citation type="submission" date="2015-06" db="UniProtKB">
        <authorList>
            <consortium name="EnsemblMetazoa"/>
        </authorList>
    </citation>
    <scope>IDENTIFICATION</scope>
</reference>
<keyword evidence="2" id="KW-1185">Reference proteome</keyword>
<accession>T1GZK0</accession>
<organism evidence="1 2">
    <name type="scientific">Megaselia scalaris</name>
    <name type="common">Humpbacked fly</name>
    <name type="synonym">Phora scalaris</name>
    <dbReference type="NCBI Taxonomy" id="36166"/>
    <lineage>
        <taxon>Eukaryota</taxon>
        <taxon>Metazoa</taxon>
        <taxon>Ecdysozoa</taxon>
        <taxon>Arthropoda</taxon>
        <taxon>Hexapoda</taxon>
        <taxon>Insecta</taxon>
        <taxon>Pterygota</taxon>
        <taxon>Neoptera</taxon>
        <taxon>Endopterygota</taxon>
        <taxon>Diptera</taxon>
        <taxon>Brachycera</taxon>
        <taxon>Muscomorpha</taxon>
        <taxon>Platypezoidea</taxon>
        <taxon>Phoridae</taxon>
        <taxon>Megaseliini</taxon>
        <taxon>Megaselia</taxon>
    </lineage>
</organism>
<dbReference type="EMBL" id="CAQQ02081798">
    <property type="status" value="NOT_ANNOTATED_CDS"/>
    <property type="molecule type" value="Genomic_DNA"/>
</dbReference>
<name>T1GZK0_MEGSC</name>
<dbReference type="InterPro" id="IPR029058">
    <property type="entry name" value="AB_hydrolase_fold"/>
</dbReference>
<evidence type="ECO:0008006" key="3">
    <source>
        <dbReference type="Google" id="ProtNLM"/>
    </source>
</evidence>
<dbReference type="Gene3D" id="3.40.50.1820">
    <property type="entry name" value="alpha/beta hydrolase"/>
    <property type="match status" value="1"/>
</dbReference>
<dbReference type="HOGENOM" id="CLU_2678092_0_0_1"/>
<dbReference type="AlphaFoldDB" id="T1GZK0"/>
<dbReference type="Proteomes" id="UP000015102">
    <property type="component" value="Unassembled WGS sequence"/>
</dbReference>
<reference evidence="2" key="1">
    <citation type="submission" date="2013-02" db="EMBL/GenBank/DDBJ databases">
        <authorList>
            <person name="Hughes D."/>
        </authorList>
    </citation>
    <scope>NUCLEOTIDE SEQUENCE</scope>
    <source>
        <strain>Durham</strain>
        <strain evidence="2">NC isolate 2 -- Noor lab</strain>
    </source>
</reference>